<gene>
    <name evidence="1" type="ORF">KSX_70270</name>
</gene>
<dbReference type="EMBL" id="BNJF01000004">
    <property type="protein sequence ID" value="GHO48864.1"/>
    <property type="molecule type" value="Genomic_DNA"/>
</dbReference>
<protein>
    <submittedName>
        <fullName evidence="1">Uncharacterized protein</fullName>
    </submittedName>
</protein>
<keyword evidence="2" id="KW-1185">Reference proteome</keyword>
<dbReference type="RefSeq" id="WP_220198021.1">
    <property type="nucleotide sequence ID" value="NZ_BNJF01000004.1"/>
</dbReference>
<dbReference type="AlphaFoldDB" id="A0A8J3ICH4"/>
<sequence>MVTHPHHPLHGQRVQLVRVRRGPDPDLIIRMPDGYHGAIAASLTDYAGPVDPDLSTVDPPLLSIEGLWQIAQWVRQQKGAHEI</sequence>
<comment type="caution">
    <text evidence="1">The sequence shown here is derived from an EMBL/GenBank/DDBJ whole genome shotgun (WGS) entry which is preliminary data.</text>
</comment>
<proteinExistence type="predicted"/>
<dbReference type="Pfam" id="PF17342">
    <property type="entry name" value="DUF5372"/>
    <property type="match status" value="1"/>
</dbReference>
<accession>A0A8J3ICH4</accession>
<dbReference type="Proteomes" id="UP000612362">
    <property type="component" value="Unassembled WGS sequence"/>
</dbReference>
<evidence type="ECO:0000313" key="1">
    <source>
        <dbReference type="EMBL" id="GHO48864.1"/>
    </source>
</evidence>
<name>A0A8J3ICH4_9CHLR</name>
<evidence type="ECO:0000313" key="2">
    <source>
        <dbReference type="Proteomes" id="UP000612362"/>
    </source>
</evidence>
<dbReference type="InterPro" id="IPR035315">
    <property type="entry name" value="DUF5372"/>
</dbReference>
<reference evidence="1" key="1">
    <citation type="submission" date="2020-10" db="EMBL/GenBank/DDBJ databases">
        <title>Taxonomic study of unclassified bacteria belonging to the class Ktedonobacteria.</title>
        <authorList>
            <person name="Yabe S."/>
            <person name="Wang C.M."/>
            <person name="Zheng Y."/>
            <person name="Sakai Y."/>
            <person name="Cavaletti L."/>
            <person name="Monciardini P."/>
            <person name="Donadio S."/>
        </authorList>
    </citation>
    <scope>NUCLEOTIDE SEQUENCE</scope>
    <source>
        <strain evidence="1">SOSP1-1</strain>
    </source>
</reference>
<organism evidence="1 2">
    <name type="scientific">Ktedonospora formicarum</name>
    <dbReference type="NCBI Taxonomy" id="2778364"/>
    <lineage>
        <taxon>Bacteria</taxon>
        <taxon>Bacillati</taxon>
        <taxon>Chloroflexota</taxon>
        <taxon>Ktedonobacteria</taxon>
        <taxon>Ktedonobacterales</taxon>
        <taxon>Ktedonobacteraceae</taxon>
        <taxon>Ktedonospora</taxon>
    </lineage>
</organism>